<dbReference type="FunCoup" id="E4X5H7">
    <property type="interactions" value="21"/>
</dbReference>
<name>E4X5H7_OIKDI</name>
<dbReference type="AlphaFoldDB" id="E4X5H7"/>
<accession>E4X5H7</accession>
<dbReference type="InParanoid" id="E4X5H7"/>
<dbReference type="OrthoDB" id="10252718at2759"/>
<reference evidence="1" key="1">
    <citation type="journal article" date="2010" name="Science">
        <title>Plasticity of animal genome architecture unmasked by rapid evolution of a pelagic tunicate.</title>
        <authorList>
            <person name="Denoeud F."/>
            <person name="Henriet S."/>
            <person name="Mungpakdee S."/>
            <person name="Aury J.M."/>
            <person name="Da Silva C."/>
            <person name="Brinkmann H."/>
            <person name="Mikhaleva J."/>
            <person name="Olsen L.C."/>
            <person name="Jubin C."/>
            <person name="Canestro C."/>
            <person name="Bouquet J.M."/>
            <person name="Danks G."/>
            <person name="Poulain J."/>
            <person name="Campsteijn C."/>
            <person name="Adamski M."/>
            <person name="Cross I."/>
            <person name="Yadetie F."/>
            <person name="Muffato M."/>
            <person name="Louis A."/>
            <person name="Butcher S."/>
            <person name="Tsagkogeorga G."/>
            <person name="Konrad A."/>
            <person name="Singh S."/>
            <person name="Jensen M.F."/>
            <person name="Cong E.H."/>
            <person name="Eikeseth-Otteraa H."/>
            <person name="Noel B."/>
            <person name="Anthouard V."/>
            <person name="Porcel B.M."/>
            <person name="Kachouri-Lafond R."/>
            <person name="Nishino A."/>
            <person name="Ugolini M."/>
            <person name="Chourrout P."/>
            <person name="Nishida H."/>
            <person name="Aasland R."/>
            <person name="Huzurbazar S."/>
            <person name="Westhof E."/>
            <person name="Delsuc F."/>
            <person name="Lehrach H."/>
            <person name="Reinhardt R."/>
            <person name="Weissenbach J."/>
            <person name="Roy S.W."/>
            <person name="Artiguenave F."/>
            <person name="Postlethwait J.H."/>
            <person name="Manak J.R."/>
            <person name="Thompson E.M."/>
            <person name="Jaillon O."/>
            <person name="Du Pasquier L."/>
            <person name="Boudinot P."/>
            <person name="Liberles D.A."/>
            <person name="Volff J.N."/>
            <person name="Philippe H."/>
            <person name="Lenhard B."/>
            <person name="Roest Crollius H."/>
            <person name="Wincker P."/>
            <person name="Chourrout D."/>
        </authorList>
    </citation>
    <scope>NUCLEOTIDE SEQUENCE [LARGE SCALE GENOMIC DNA]</scope>
</reference>
<keyword evidence="2" id="KW-1185">Reference proteome</keyword>
<sequence length="184" mass="21277">MLVRGINVLPRRTLILGRPLLGPKKKKKGGAGGGGKAVTVKVPDPETDFVKLTTTCCGVNIHSENVLEMYEWTDEQKKTLFDEPKLKPDSEYPDWLWTEDFLTDINSINIESIEPGTDLYWKKFEALEKQYNDLYFAWHEEYRENQLPPLHELEFKSHFPNVEIKPRAKSLKNRIIKSAPYASQ</sequence>
<proteinExistence type="predicted"/>
<organism evidence="1">
    <name type="scientific">Oikopleura dioica</name>
    <name type="common">Tunicate</name>
    <dbReference type="NCBI Taxonomy" id="34765"/>
    <lineage>
        <taxon>Eukaryota</taxon>
        <taxon>Metazoa</taxon>
        <taxon>Chordata</taxon>
        <taxon>Tunicata</taxon>
        <taxon>Appendicularia</taxon>
        <taxon>Copelata</taxon>
        <taxon>Oikopleuridae</taxon>
        <taxon>Oikopleura</taxon>
    </lineage>
</organism>
<evidence type="ECO:0000313" key="1">
    <source>
        <dbReference type="EMBL" id="CBY18546.1"/>
    </source>
</evidence>
<dbReference type="EMBL" id="FN653025">
    <property type="protein sequence ID" value="CBY18546.1"/>
    <property type="molecule type" value="Genomic_DNA"/>
</dbReference>
<dbReference type="Proteomes" id="UP000001307">
    <property type="component" value="Unassembled WGS sequence"/>
</dbReference>
<evidence type="ECO:0000313" key="2">
    <source>
        <dbReference type="Proteomes" id="UP000001307"/>
    </source>
</evidence>
<gene>
    <name evidence="1" type="ORF">GSOID_T00002413001</name>
</gene>
<protein>
    <submittedName>
        <fullName evidence="1">Uncharacterized protein</fullName>
    </submittedName>
</protein>